<evidence type="ECO:0000256" key="1">
    <source>
        <dbReference type="ARBA" id="ARBA00009437"/>
    </source>
</evidence>
<dbReference type="PANTHER" id="PTHR30537:SF5">
    <property type="entry name" value="HTH-TYPE TRANSCRIPTIONAL ACTIVATOR TTDR-RELATED"/>
    <property type="match status" value="1"/>
</dbReference>
<evidence type="ECO:0000313" key="4">
    <source>
        <dbReference type="Proteomes" id="UP000078070"/>
    </source>
</evidence>
<dbReference type="SUPFAM" id="SSF53850">
    <property type="entry name" value="Periplasmic binding protein-like II"/>
    <property type="match status" value="1"/>
</dbReference>
<protein>
    <recommendedName>
        <fullName evidence="2">LysR substrate-binding domain-containing protein</fullName>
    </recommendedName>
</protein>
<dbReference type="Proteomes" id="UP000078070">
    <property type="component" value="Chromosome"/>
</dbReference>
<dbReference type="InterPro" id="IPR005119">
    <property type="entry name" value="LysR_subst-bd"/>
</dbReference>
<dbReference type="KEGG" id="mars:A8C75_17780"/>
<dbReference type="AlphaFoldDB" id="A0A1A9F2M7"/>
<proteinExistence type="inferred from homology"/>
<sequence length="198" mass="22677">MPMSWGLSHFTGMATRFMQQYPDIELDAQLGDEFVSVQEERYDLVLRLASELADSSLICQRLATYQHIACAAPAYIERHGQPATPTDIARHRCLVFCRGTQISPWRFNSGQVVYPPIRMQSNNSLLLREALVAGEGIALIPEFLVTEDIKLGRLVPVLREHQSPPLHLYALMVKMPHRPYPLQLFRQFLRQQLSHSPR</sequence>
<name>A0A1A9F2M7_9GAMM</name>
<dbReference type="CDD" id="cd08422">
    <property type="entry name" value="PBP2_CrgA_like"/>
    <property type="match status" value="1"/>
</dbReference>
<organism evidence="3 4">
    <name type="scientific">Marinobacterium aestuarii</name>
    <dbReference type="NCBI Taxonomy" id="1821621"/>
    <lineage>
        <taxon>Bacteria</taxon>
        <taxon>Pseudomonadati</taxon>
        <taxon>Pseudomonadota</taxon>
        <taxon>Gammaproteobacteria</taxon>
        <taxon>Oceanospirillales</taxon>
        <taxon>Oceanospirillaceae</taxon>
        <taxon>Marinobacterium</taxon>
    </lineage>
</organism>
<evidence type="ECO:0000259" key="2">
    <source>
        <dbReference type="Pfam" id="PF03466"/>
    </source>
</evidence>
<keyword evidence="4" id="KW-1185">Reference proteome</keyword>
<comment type="similarity">
    <text evidence="1">Belongs to the LysR transcriptional regulatory family.</text>
</comment>
<dbReference type="PANTHER" id="PTHR30537">
    <property type="entry name" value="HTH-TYPE TRANSCRIPTIONAL REGULATOR"/>
    <property type="match status" value="1"/>
</dbReference>
<dbReference type="EMBL" id="CP015839">
    <property type="protein sequence ID" value="ANG64138.1"/>
    <property type="molecule type" value="Genomic_DNA"/>
</dbReference>
<evidence type="ECO:0000313" key="3">
    <source>
        <dbReference type="EMBL" id="ANG64138.1"/>
    </source>
</evidence>
<reference evidence="3 4" key="2">
    <citation type="journal article" date="2018" name="Int. J. Syst. Evol. Microbiol.">
        <title>Marinobacterium aestuarii sp. nov., a benzene-degrading marine bacterium isolated from estuary sediment.</title>
        <authorList>
            <person name="Bae S.S."/>
            <person name="Jung J."/>
            <person name="Chung D."/>
            <person name="Baek K."/>
        </authorList>
    </citation>
    <scope>NUCLEOTIDE SEQUENCE [LARGE SCALE GENOMIC DNA]</scope>
    <source>
        <strain evidence="3 4">ST58-10</strain>
    </source>
</reference>
<reference evidence="4" key="1">
    <citation type="submission" date="2016-05" db="EMBL/GenBank/DDBJ databases">
        <authorList>
            <person name="Baek K."/>
            <person name="Yang S.-J."/>
        </authorList>
    </citation>
    <scope>NUCLEOTIDE SEQUENCE [LARGE SCALE GENOMIC DNA]</scope>
    <source>
        <strain evidence="4">ST58-10</strain>
    </source>
</reference>
<dbReference type="InterPro" id="IPR058163">
    <property type="entry name" value="LysR-type_TF_proteobact-type"/>
</dbReference>
<feature type="domain" description="LysR substrate-binding" evidence="2">
    <location>
        <begin position="2"/>
        <end position="193"/>
    </location>
</feature>
<dbReference type="STRING" id="1821621.A8C75_17780"/>
<dbReference type="Pfam" id="PF03466">
    <property type="entry name" value="LysR_substrate"/>
    <property type="match status" value="1"/>
</dbReference>
<gene>
    <name evidence="3" type="ORF">A8C75_17780</name>
</gene>
<accession>A0A1A9F2M7</accession>
<dbReference type="Gene3D" id="3.40.190.290">
    <property type="match status" value="1"/>
</dbReference>